<feature type="transmembrane region" description="Helical" evidence="1">
    <location>
        <begin position="28"/>
        <end position="53"/>
    </location>
</feature>
<evidence type="ECO:0000256" key="1">
    <source>
        <dbReference type="SAM" id="Phobius"/>
    </source>
</evidence>
<dbReference type="RefSeq" id="WP_095376054.1">
    <property type="nucleotide sequence ID" value="NZ_NCWY01000007.1"/>
</dbReference>
<organism evidence="2 3">
    <name type="scientific">Brevibacterium casei</name>
    <dbReference type="NCBI Taxonomy" id="33889"/>
    <lineage>
        <taxon>Bacteria</taxon>
        <taxon>Bacillati</taxon>
        <taxon>Actinomycetota</taxon>
        <taxon>Actinomycetes</taxon>
        <taxon>Micrococcales</taxon>
        <taxon>Brevibacteriaceae</taxon>
        <taxon>Brevibacterium</taxon>
    </lineage>
</organism>
<keyword evidence="1" id="KW-0472">Membrane</keyword>
<feature type="transmembrane region" description="Helical" evidence="1">
    <location>
        <begin position="59"/>
        <end position="77"/>
    </location>
</feature>
<comment type="caution">
    <text evidence="2">The sequence shown here is derived from an EMBL/GenBank/DDBJ whole genome shotgun (WGS) entry which is preliminary data.</text>
</comment>
<dbReference type="Proteomes" id="UP000216867">
    <property type="component" value="Unassembled WGS sequence"/>
</dbReference>
<sequence length="139" mass="14820">MTTPTPQQATDLLAQIDSTQRQARSSDAWPLVIFLIVISAATSIGLFAIGVIADETLQLAVLAACAAWMIPAFVVYLTSALSWSRRSTMLLFTWLPVVAIAFIVGVVADTLAQGSWVTFAAAGLIWLAAPVFALLGVRR</sequence>
<keyword evidence="1" id="KW-1133">Transmembrane helix</keyword>
<name>A0A269ZCD0_9MICO</name>
<accession>A0A269ZCD0</accession>
<keyword evidence="1" id="KW-0812">Transmembrane</keyword>
<dbReference type="AlphaFoldDB" id="A0A269ZCD0"/>
<proteinExistence type="predicted"/>
<feature type="transmembrane region" description="Helical" evidence="1">
    <location>
        <begin position="114"/>
        <end position="137"/>
    </location>
</feature>
<gene>
    <name evidence="2" type="ORF">B8X04_09030</name>
</gene>
<protein>
    <submittedName>
        <fullName evidence="2">Uncharacterized protein</fullName>
    </submittedName>
</protein>
<dbReference type="EMBL" id="NCWY01000007">
    <property type="protein sequence ID" value="PAK95415.1"/>
    <property type="molecule type" value="Genomic_DNA"/>
</dbReference>
<reference evidence="2 3" key="1">
    <citation type="submission" date="2017-04" db="EMBL/GenBank/DDBJ databases">
        <title>Kefir bacterial isolates.</title>
        <authorList>
            <person name="Kim Y."/>
            <person name="Blasche S."/>
            <person name="Patil K.R."/>
        </authorList>
    </citation>
    <scope>NUCLEOTIDE SEQUENCE [LARGE SCALE GENOMIC DNA]</scope>
    <source>
        <strain evidence="2 3">OG2</strain>
    </source>
</reference>
<evidence type="ECO:0000313" key="2">
    <source>
        <dbReference type="EMBL" id="PAK95415.1"/>
    </source>
</evidence>
<evidence type="ECO:0000313" key="3">
    <source>
        <dbReference type="Proteomes" id="UP000216867"/>
    </source>
</evidence>
<feature type="transmembrane region" description="Helical" evidence="1">
    <location>
        <begin position="89"/>
        <end position="108"/>
    </location>
</feature>